<dbReference type="PANTHER" id="PTHR30086">
    <property type="entry name" value="ARGININE EXPORTER PROTEIN ARGO"/>
    <property type="match status" value="1"/>
</dbReference>
<dbReference type="EMBL" id="BMWW01000001">
    <property type="protein sequence ID" value="GGY79170.1"/>
    <property type="molecule type" value="Genomic_DNA"/>
</dbReference>
<evidence type="ECO:0000256" key="5">
    <source>
        <dbReference type="ARBA" id="ARBA00023136"/>
    </source>
</evidence>
<comment type="subcellular location">
    <subcellularLocation>
        <location evidence="1">Cell membrane</location>
        <topology evidence="1">Multi-pass membrane protein</topology>
    </subcellularLocation>
</comment>
<keyword evidence="2" id="KW-1003">Cell membrane</keyword>
<dbReference type="EMBL" id="CP038026">
    <property type="protein sequence ID" value="QBQ35959.1"/>
    <property type="molecule type" value="Genomic_DNA"/>
</dbReference>
<proteinExistence type="predicted"/>
<reference evidence="7" key="1">
    <citation type="journal article" date="2014" name="Int. J. Syst. Evol. Microbiol.">
        <title>Complete genome sequence of Corynebacterium casei LMG S-19264T (=DSM 44701T), isolated from a smear-ripened cheese.</title>
        <authorList>
            <consortium name="US DOE Joint Genome Institute (JGI-PGF)"/>
            <person name="Walter F."/>
            <person name="Albersmeier A."/>
            <person name="Kalinowski J."/>
            <person name="Ruckert C."/>
        </authorList>
    </citation>
    <scope>NUCLEOTIDE SEQUENCE</scope>
    <source>
        <strain evidence="7">KCTC 12344</strain>
    </source>
</reference>
<keyword evidence="4 6" id="KW-1133">Transmembrane helix</keyword>
<protein>
    <submittedName>
        <fullName evidence="8">LysE family translocator</fullName>
    </submittedName>
    <submittedName>
        <fullName evidence="7">LysE type translocator</fullName>
    </submittedName>
</protein>
<feature type="transmembrane region" description="Helical" evidence="6">
    <location>
        <begin position="74"/>
        <end position="92"/>
    </location>
</feature>
<dbReference type="GO" id="GO:0015171">
    <property type="term" value="F:amino acid transmembrane transporter activity"/>
    <property type="evidence" value="ECO:0007669"/>
    <property type="project" value="TreeGrafter"/>
</dbReference>
<dbReference type="Proteomes" id="UP000619512">
    <property type="component" value="Unassembled WGS sequence"/>
</dbReference>
<accession>A0A4P7BF32</accession>
<dbReference type="RefSeq" id="WP_134384204.1">
    <property type="nucleotide sequence ID" value="NZ_BMWW01000001.1"/>
</dbReference>
<gene>
    <name evidence="8" type="ORF">E1742_07200</name>
    <name evidence="7" type="ORF">GCM10007388_10220</name>
</gene>
<reference evidence="7" key="3">
    <citation type="submission" date="2022-12" db="EMBL/GenBank/DDBJ databases">
        <authorList>
            <person name="Sun Q."/>
            <person name="Kim S."/>
        </authorList>
    </citation>
    <scope>NUCLEOTIDE SEQUENCE</scope>
    <source>
        <strain evidence="7">KCTC 12344</strain>
    </source>
</reference>
<evidence type="ECO:0000313" key="10">
    <source>
        <dbReference type="Proteomes" id="UP000619512"/>
    </source>
</evidence>
<evidence type="ECO:0000256" key="1">
    <source>
        <dbReference type="ARBA" id="ARBA00004651"/>
    </source>
</evidence>
<evidence type="ECO:0000313" key="7">
    <source>
        <dbReference type="EMBL" id="GGY79170.1"/>
    </source>
</evidence>
<dbReference type="AlphaFoldDB" id="A0A4P7BF32"/>
<keyword evidence="5 6" id="KW-0472">Membrane</keyword>
<dbReference type="PANTHER" id="PTHR30086:SF20">
    <property type="entry name" value="ARGININE EXPORTER PROTEIN ARGO-RELATED"/>
    <property type="match status" value="1"/>
</dbReference>
<dbReference type="GO" id="GO:0005886">
    <property type="term" value="C:plasma membrane"/>
    <property type="evidence" value="ECO:0007669"/>
    <property type="project" value="UniProtKB-SubCell"/>
</dbReference>
<name>A0A4P7BF32_9BURK</name>
<evidence type="ECO:0000256" key="3">
    <source>
        <dbReference type="ARBA" id="ARBA00022692"/>
    </source>
</evidence>
<dbReference type="Proteomes" id="UP000294359">
    <property type="component" value="Chromosome"/>
</dbReference>
<evidence type="ECO:0000256" key="4">
    <source>
        <dbReference type="ARBA" id="ARBA00022989"/>
    </source>
</evidence>
<reference evidence="8 9" key="2">
    <citation type="submission" date="2019-03" db="EMBL/GenBank/DDBJ databases">
        <title>Draft Genome Sequences of Six Type Strains of the Genus Massilia.</title>
        <authorList>
            <person name="Miess H."/>
            <person name="Frediansyhah A."/>
            <person name="Gross H."/>
        </authorList>
    </citation>
    <scope>NUCLEOTIDE SEQUENCE [LARGE SCALE GENOMIC DNA]</scope>
    <source>
        <strain evidence="8 9">DSM 17505</strain>
    </source>
</reference>
<feature type="transmembrane region" description="Helical" evidence="6">
    <location>
        <begin position="43"/>
        <end position="67"/>
    </location>
</feature>
<keyword evidence="9" id="KW-1185">Reference proteome</keyword>
<feature type="transmembrane region" description="Helical" evidence="6">
    <location>
        <begin position="188"/>
        <end position="209"/>
    </location>
</feature>
<sequence length="211" mass="21723">MLTLAQFTGFLLAALLITASPGPDNLMVLGMGMSRGRRQGIAFGLGCAFGCLSHTLLAVAGVGALVAASPVALTVLKVGGGLYLVWLGFNALRSAGAVRVDDAGDAGEADESLVRLFVKGCFANAVNPKVILFFLSFLPQFVVAANGHAALQLAQLGVLFTLQAAVLFGLLGYFSGAVGQWLGRHPGAGLVLDRVAGVVFIGLGLRLIWAR</sequence>
<keyword evidence="3 6" id="KW-0812">Transmembrane</keyword>
<evidence type="ECO:0000256" key="6">
    <source>
        <dbReference type="SAM" id="Phobius"/>
    </source>
</evidence>
<evidence type="ECO:0000313" key="8">
    <source>
        <dbReference type="EMBL" id="QBQ35959.1"/>
    </source>
</evidence>
<evidence type="ECO:0000256" key="2">
    <source>
        <dbReference type="ARBA" id="ARBA00022475"/>
    </source>
</evidence>
<dbReference type="OrthoDB" id="9804822at2"/>
<dbReference type="Pfam" id="PF01810">
    <property type="entry name" value="LysE"/>
    <property type="match status" value="1"/>
</dbReference>
<organism evidence="7 10">
    <name type="scientific">Pseudoduganella plicata</name>
    <dbReference type="NCBI Taxonomy" id="321984"/>
    <lineage>
        <taxon>Bacteria</taxon>
        <taxon>Pseudomonadati</taxon>
        <taxon>Pseudomonadota</taxon>
        <taxon>Betaproteobacteria</taxon>
        <taxon>Burkholderiales</taxon>
        <taxon>Oxalobacteraceae</taxon>
        <taxon>Telluria group</taxon>
        <taxon>Pseudoduganella</taxon>
    </lineage>
</organism>
<feature type="transmembrane region" description="Helical" evidence="6">
    <location>
        <begin position="158"/>
        <end position="182"/>
    </location>
</feature>
<dbReference type="PIRSF" id="PIRSF006324">
    <property type="entry name" value="LeuE"/>
    <property type="match status" value="1"/>
</dbReference>
<dbReference type="InterPro" id="IPR001123">
    <property type="entry name" value="LeuE-type"/>
</dbReference>
<evidence type="ECO:0000313" key="9">
    <source>
        <dbReference type="Proteomes" id="UP000294359"/>
    </source>
</evidence>